<protein>
    <submittedName>
        <fullName evidence="1">Uncharacterized protein</fullName>
    </submittedName>
</protein>
<gene>
    <name evidence="1" type="ORF">H1R20_g15688</name>
</gene>
<dbReference type="EMBL" id="JANBPK010001610">
    <property type="protein sequence ID" value="KAJ2921406.1"/>
    <property type="molecule type" value="Genomic_DNA"/>
</dbReference>
<evidence type="ECO:0000313" key="1">
    <source>
        <dbReference type="EMBL" id="KAJ2921406.1"/>
    </source>
</evidence>
<sequence length="296" mass="33775">MHYDSTMQSVVDYPWPYDAEMGRRLFPSEFEGYRRTHEFVGPSCMCAHLDGKDYTESRIGIVETLNGDRDRNLSTLHGEYVAICAKQRCGYLLCLERFYAVGHLKLQRCRKRAQPLPPQELTSISSLGRSLSEGNSLFQVMQDVVVRARPNGGIEAGDPVDQQAEKNALYRSLQTGVCEHLFWATFVQCVRCRRIMFRDTFAANHSFECLNSNRNANEIQIRASSDRPNPRRIRTRFEAISGDRPQTPSPIRTAGRPLLINRTALEEVEGFDSDTESQSSDFEMPTLQELLAERRA</sequence>
<name>A0A9W8IQU6_9AGAR</name>
<accession>A0A9W8IQU6</accession>
<feature type="non-terminal residue" evidence="1">
    <location>
        <position position="1"/>
    </location>
</feature>
<dbReference type="AlphaFoldDB" id="A0A9W8IQU6"/>
<dbReference type="OrthoDB" id="3048394at2759"/>
<keyword evidence="2" id="KW-1185">Reference proteome</keyword>
<reference evidence="1" key="1">
    <citation type="submission" date="2022-06" db="EMBL/GenBank/DDBJ databases">
        <title>Genome Sequence of Candolleomyces eurysporus.</title>
        <authorList>
            <person name="Buettner E."/>
        </authorList>
    </citation>
    <scope>NUCLEOTIDE SEQUENCE</scope>
    <source>
        <strain evidence="1">VTCC 930004</strain>
    </source>
</reference>
<dbReference type="Proteomes" id="UP001140091">
    <property type="component" value="Unassembled WGS sequence"/>
</dbReference>
<evidence type="ECO:0000313" key="2">
    <source>
        <dbReference type="Proteomes" id="UP001140091"/>
    </source>
</evidence>
<proteinExistence type="predicted"/>
<comment type="caution">
    <text evidence="1">The sequence shown here is derived from an EMBL/GenBank/DDBJ whole genome shotgun (WGS) entry which is preliminary data.</text>
</comment>
<organism evidence="1 2">
    <name type="scientific">Candolleomyces eurysporus</name>
    <dbReference type="NCBI Taxonomy" id="2828524"/>
    <lineage>
        <taxon>Eukaryota</taxon>
        <taxon>Fungi</taxon>
        <taxon>Dikarya</taxon>
        <taxon>Basidiomycota</taxon>
        <taxon>Agaricomycotina</taxon>
        <taxon>Agaricomycetes</taxon>
        <taxon>Agaricomycetidae</taxon>
        <taxon>Agaricales</taxon>
        <taxon>Agaricineae</taxon>
        <taxon>Psathyrellaceae</taxon>
        <taxon>Candolleomyces</taxon>
    </lineage>
</organism>